<dbReference type="PATRIC" id="fig|742818.3.peg.956"/>
<dbReference type="Gene3D" id="3.90.550.10">
    <property type="entry name" value="Spore Coat Polysaccharide Biosynthesis Protein SpsA, Chain A"/>
    <property type="match status" value="1"/>
</dbReference>
<comment type="caution">
    <text evidence="4">The sequence shown here is derived from an EMBL/GenBank/DDBJ whole genome shotgun (WGS) entry which is preliminary data.</text>
</comment>
<evidence type="ECO:0000313" key="5">
    <source>
        <dbReference type="Proteomes" id="UP000006069"/>
    </source>
</evidence>
<dbReference type="CDD" id="cd00761">
    <property type="entry name" value="Glyco_tranf_GTA_type"/>
    <property type="match status" value="1"/>
</dbReference>
<sequence>MMGQNPEGGNTESEKATAVAPKVSVVVPVYNVEKYLDRCIESVVAQTLQDIEIILVDDGAKDSSGSMCDAWAARDSRIRVIHKENGGLSDARNAGVKAARAEFVGFVDSDDYIVPEMYERLYSDAVEDGSDIAVGGVMSVYVDHSIASEGGEKRVIAGREAVGELLSGEKLRIWVPLKLYRKSLLEEVPFPTGRTYEDAFVAADIFVRAKKVSIDLQPLYCYVHHEGTITTQPFSSKSMDIVDAYQHAYDVVVAECPEHEPAARFRLIWSRFTVLDKMLLDESGAVFPQQREVVAYLRSHWTEVLSSPYVGRGRKLSMLALKLSVSLYRAFAKVNAQKYRAD</sequence>
<dbReference type="Proteomes" id="UP000006069">
    <property type="component" value="Unassembled WGS sequence"/>
</dbReference>
<gene>
    <name evidence="4" type="ORF">HMPREF9451_00904</name>
</gene>
<dbReference type="GO" id="GO:0016757">
    <property type="term" value="F:glycosyltransferase activity"/>
    <property type="evidence" value="ECO:0007669"/>
    <property type="project" value="UniProtKB-KW"/>
</dbReference>
<feature type="domain" description="Glycosyltransferase 2-like" evidence="3">
    <location>
        <begin position="24"/>
        <end position="144"/>
    </location>
</feature>
<dbReference type="PANTHER" id="PTHR22916">
    <property type="entry name" value="GLYCOSYLTRANSFERASE"/>
    <property type="match status" value="1"/>
</dbReference>
<proteinExistence type="predicted"/>
<dbReference type="PANTHER" id="PTHR22916:SF51">
    <property type="entry name" value="GLYCOSYLTRANSFERASE EPSH-RELATED"/>
    <property type="match status" value="1"/>
</dbReference>
<evidence type="ECO:0000313" key="4">
    <source>
        <dbReference type="EMBL" id="EJZ83399.1"/>
    </source>
</evidence>
<dbReference type="Pfam" id="PF00535">
    <property type="entry name" value="Glycos_transf_2"/>
    <property type="match status" value="1"/>
</dbReference>
<evidence type="ECO:0000256" key="1">
    <source>
        <dbReference type="ARBA" id="ARBA00022676"/>
    </source>
</evidence>
<dbReference type="eggNOG" id="COG0463">
    <property type="taxonomic scope" value="Bacteria"/>
</dbReference>
<accession>K0YV85</accession>
<keyword evidence="5" id="KW-1185">Reference proteome</keyword>
<dbReference type="SUPFAM" id="SSF53448">
    <property type="entry name" value="Nucleotide-diphospho-sugar transferases"/>
    <property type="match status" value="1"/>
</dbReference>
<reference evidence="4 5" key="1">
    <citation type="submission" date="2012-08" db="EMBL/GenBank/DDBJ databases">
        <title>The Genome Sequence of Slackia piriformis YIT 12062.</title>
        <authorList>
            <consortium name="The Broad Institute Genome Sequencing Platform"/>
            <person name="Earl A."/>
            <person name="Ward D."/>
            <person name="Feldgarden M."/>
            <person name="Gevers D."/>
            <person name="Morotomi M."/>
            <person name="Walker B."/>
            <person name="Young S.K."/>
            <person name="Zeng Q."/>
            <person name="Gargeya S."/>
            <person name="Fitzgerald M."/>
            <person name="Haas B."/>
            <person name="Abouelleil A."/>
            <person name="Alvarado L."/>
            <person name="Arachchi H.M."/>
            <person name="Berlin A.M."/>
            <person name="Chapman S.B."/>
            <person name="Goldberg J."/>
            <person name="Griggs A."/>
            <person name="Gujja S."/>
            <person name="Hansen M."/>
            <person name="Howarth C."/>
            <person name="Imamovic A."/>
            <person name="Larimer J."/>
            <person name="McCowen C."/>
            <person name="Montmayeur A."/>
            <person name="Murphy C."/>
            <person name="Neiman D."/>
            <person name="Pearson M."/>
            <person name="Priest M."/>
            <person name="Roberts A."/>
            <person name="Saif S."/>
            <person name="Shea T."/>
            <person name="Sisk P."/>
            <person name="Sykes S."/>
            <person name="Wortman J."/>
            <person name="Nusbaum C."/>
            <person name="Birren B."/>
        </authorList>
    </citation>
    <scope>NUCLEOTIDE SEQUENCE [LARGE SCALE GENOMIC DNA]</scope>
    <source>
        <strain evidence="4 5">YIT 12062</strain>
    </source>
</reference>
<dbReference type="EMBL" id="ADMD01000007">
    <property type="protein sequence ID" value="EJZ83399.1"/>
    <property type="molecule type" value="Genomic_DNA"/>
</dbReference>
<dbReference type="HOGENOM" id="CLU_025996_25_1_11"/>
<evidence type="ECO:0000256" key="2">
    <source>
        <dbReference type="ARBA" id="ARBA00022679"/>
    </source>
</evidence>
<protein>
    <recommendedName>
        <fullName evidence="3">Glycosyltransferase 2-like domain-containing protein</fullName>
    </recommendedName>
</protein>
<dbReference type="InParanoid" id="K0YV85"/>
<dbReference type="AlphaFoldDB" id="K0YV85"/>
<dbReference type="InterPro" id="IPR001173">
    <property type="entry name" value="Glyco_trans_2-like"/>
</dbReference>
<evidence type="ECO:0000259" key="3">
    <source>
        <dbReference type="Pfam" id="PF00535"/>
    </source>
</evidence>
<keyword evidence="1" id="KW-0328">Glycosyltransferase</keyword>
<dbReference type="RefSeq" id="WP_009139118.1">
    <property type="nucleotide sequence ID" value="NZ_JH815198.1"/>
</dbReference>
<dbReference type="OrthoDB" id="1666828at2"/>
<organism evidence="4 5">
    <name type="scientific">Slackia piriformis YIT 12062</name>
    <dbReference type="NCBI Taxonomy" id="742818"/>
    <lineage>
        <taxon>Bacteria</taxon>
        <taxon>Bacillati</taxon>
        <taxon>Actinomycetota</taxon>
        <taxon>Coriobacteriia</taxon>
        <taxon>Eggerthellales</taxon>
        <taxon>Eggerthellaceae</taxon>
        <taxon>Slackia</taxon>
    </lineage>
</organism>
<dbReference type="InterPro" id="IPR029044">
    <property type="entry name" value="Nucleotide-diphossugar_trans"/>
</dbReference>
<keyword evidence="2" id="KW-0808">Transferase</keyword>
<name>K0YV85_9ACTN</name>